<sequence>MVVHEALVRCLSRSRRCKSRTGRPKVIKGDCLASQRTLVDPILNVSTITGAPLPSFHWRSSWKADSLETLNFSPLYSVWPSINIVESETESALASPSNFTIAESNFSKRQEVGSMENNDKTLKEKTLIRI</sequence>
<protein>
    <submittedName>
        <fullName evidence="1">Uncharacterized protein</fullName>
    </submittedName>
</protein>
<reference evidence="1" key="1">
    <citation type="submission" date="2018-05" db="EMBL/GenBank/DDBJ databases">
        <title>Draft genome of Mucuna pruriens seed.</title>
        <authorList>
            <person name="Nnadi N.E."/>
            <person name="Vos R."/>
            <person name="Hasami M.H."/>
            <person name="Devisetty U.K."/>
            <person name="Aguiy J.C."/>
        </authorList>
    </citation>
    <scope>NUCLEOTIDE SEQUENCE [LARGE SCALE GENOMIC DNA]</scope>
    <source>
        <strain evidence="1">JCA_2017</strain>
    </source>
</reference>
<organism evidence="1 2">
    <name type="scientific">Mucuna pruriens</name>
    <name type="common">Velvet bean</name>
    <name type="synonym">Dolichos pruriens</name>
    <dbReference type="NCBI Taxonomy" id="157652"/>
    <lineage>
        <taxon>Eukaryota</taxon>
        <taxon>Viridiplantae</taxon>
        <taxon>Streptophyta</taxon>
        <taxon>Embryophyta</taxon>
        <taxon>Tracheophyta</taxon>
        <taxon>Spermatophyta</taxon>
        <taxon>Magnoliopsida</taxon>
        <taxon>eudicotyledons</taxon>
        <taxon>Gunneridae</taxon>
        <taxon>Pentapetalae</taxon>
        <taxon>rosids</taxon>
        <taxon>fabids</taxon>
        <taxon>Fabales</taxon>
        <taxon>Fabaceae</taxon>
        <taxon>Papilionoideae</taxon>
        <taxon>50 kb inversion clade</taxon>
        <taxon>NPAAA clade</taxon>
        <taxon>indigoferoid/millettioid clade</taxon>
        <taxon>Phaseoleae</taxon>
        <taxon>Mucuna</taxon>
    </lineage>
</organism>
<proteinExistence type="predicted"/>
<comment type="caution">
    <text evidence="1">The sequence shown here is derived from an EMBL/GenBank/DDBJ whole genome shotgun (WGS) entry which is preliminary data.</text>
</comment>
<name>A0A371FFU8_MUCPR</name>
<dbReference type="Proteomes" id="UP000257109">
    <property type="component" value="Unassembled WGS sequence"/>
</dbReference>
<gene>
    <name evidence="1" type="ORF">CR513_42733</name>
</gene>
<feature type="non-terminal residue" evidence="1">
    <location>
        <position position="1"/>
    </location>
</feature>
<accession>A0A371FFU8</accession>
<evidence type="ECO:0000313" key="2">
    <source>
        <dbReference type="Proteomes" id="UP000257109"/>
    </source>
</evidence>
<dbReference type="AlphaFoldDB" id="A0A371FFU8"/>
<evidence type="ECO:0000313" key="1">
    <source>
        <dbReference type="EMBL" id="RDX77185.1"/>
    </source>
</evidence>
<dbReference type="EMBL" id="QJKJ01009255">
    <property type="protein sequence ID" value="RDX77185.1"/>
    <property type="molecule type" value="Genomic_DNA"/>
</dbReference>
<keyword evidence="2" id="KW-1185">Reference proteome</keyword>